<feature type="transmembrane region" description="Helical" evidence="8">
    <location>
        <begin position="120"/>
        <end position="138"/>
    </location>
</feature>
<feature type="transmembrane region" description="Helical" evidence="8">
    <location>
        <begin position="228"/>
        <end position="250"/>
    </location>
</feature>
<evidence type="ECO:0000313" key="11">
    <source>
        <dbReference type="EMBL" id="QSR26034.1"/>
    </source>
</evidence>
<feature type="transmembrane region" description="Helical" evidence="8">
    <location>
        <begin position="63"/>
        <end position="85"/>
    </location>
</feature>
<proteinExistence type="predicted"/>
<evidence type="ECO:0000256" key="5">
    <source>
        <dbReference type="ARBA" id="ARBA00022833"/>
    </source>
</evidence>
<feature type="compositionally biased region" description="Polar residues" evidence="7">
    <location>
        <begin position="8"/>
        <end position="19"/>
    </location>
</feature>
<sequence length="464" mass="49769">MAVRTPWWRSTATSSTGRPSTPRCAATSRGARPSSRRHGAPGWPPLQACQSRGVDTAPAARRIALGTVVIGLAAFVLIAASRVPWEPFPGGMPKPVSDRSVFTFSEIERAEHYARWARTWSWSSLVVSLAVACWLGFSRRGREWAERVPGWWWVRIVLVVAALTVVGRVVTLPFGIAQRTLALDEGLAAGSWADWTIDVVKGELVSVVTTSLAVVALVGCVRRWPRAWPAVAGGVAAVLVVLGSFVYPVLVEPVFNHFESLPDGPLRTEVLALADREGVAVDDVLVADASRRTTTLNAYVSGFGHTRRVVLYDNLVDGTPRDEVLSVVAHELAHAKHGDVVTGTALGAAGALLGVGLLGLVMVGDCRRDLRSAGAVPCLLAVVALATLTTAPIQNGISRKLEARADETALEQTNDPQAFVALQRRLALRSHADPTPPAWSQFWFGSHPTVLQRIGMARATAVRE</sequence>
<feature type="transmembrane region" description="Helical" evidence="8">
    <location>
        <begin position="340"/>
        <end position="363"/>
    </location>
</feature>
<feature type="transmembrane region" description="Helical" evidence="8">
    <location>
        <begin position="150"/>
        <end position="170"/>
    </location>
</feature>
<accession>A0ABX7PJL0</accession>
<dbReference type="CDD" id="cd07343">
    <property type="entry name" value="M48A_Zmpste24p_like"/>
    <property type="match status" value="1"/>
</dbReference>
<evidence type="ECO:0000256" key="1">
    <source>
        <dbReference type="ARBA" id="ARBA00001947"/>
    </source>
</evidence>
<dbReference type="Pfam" id="PF16491">
    <property type="entry name" value="Peptidase_M48_N"/>
    <property type="match status" value="1"/>
</dbReference>
<keyword evidence="8" id="KW-0472">Membrane</keyword>
<evidence type="ECO:0000259" key="10">
    <source>
        <dbReference type="Pfam" id="PF16491"/>
    </source>
</evidence>
<evidence type="ECO:0000256" key="4">
    <source>
        <dbReference type="ARBA" id="ARBA00022801"/>
    </source>
</evidence>
<dbReference type="PANTHER" id="PTHR10120">
    <property type="entry name" value="CAAX PRENYL PROTEASE 1"/>
    <property type="match status" value="1"/>
</dbReference>
<dbReference type="InterPro" id="IPR027057">
    <property type="entry name" value="CAXX_Prtase_1"/>
</dbReference>
<comment type="cofactor">
    <cofactor evidence="1">
        <name>Zn(2+)</name>
        <dbReference type="ChEBI" id="CHEBI:29105"/>
    </cofactor>
</comment>
<evidence type="ECO:0000256" key="3">
    <source>
        <dbReference type="ARBA" id="ARBA00022723"/>
    </source>
</evidence>
<keyword evidence="5" id="KW-0862">Zinc</keyword>
<name>A0ABX7PJL0_9ACTN</name>
<protein>
    <submittedName>
        <fullName evidence="11">Peptidase M48</fullName>
    </submittedName>
</protein>
<keyword evidence="3" id="KW-0479">Metal-binding</keyword>
<dbReference type="Gene3D" id="3.30.2010.10">
    <property type="entry name" value="Metalloproteases ('zincins'), catalytic domain"/>
    <property type="match status" value="1"/>
</dbReference>
<gene>
    <name evidence="11" type="ORF">CFH99_10395</name>
</gene>
<keyword evidence="8" id="KW-0812">Transmembrane</keyword>
<keyword evidence="12" id="KW-1185">Reference proteome</keyword>
<evidence type="ECO:0000256" key="2">
    <source>
        <dbReference type="ARBA" id="ARBA00022670"/>
    </source>
</evidence>
<evidence type="ECO:0000256" key="6">
    <source>
        <dbReference type="ARBA" id="ARBA00023049"/>
    </source>
</evidence>
<evidence type="ECO:0000313" key="12">
    <source>
        <dbReference type="Proteomes" id="UP000662818"/>
    </source>
</evidence>
<reference evidence="11 12" key="1">
    <citation type="submission" date="2017-06" db="EMBL/GenBank/DDBJ databases">
        <title>Complete Genome Sequence of the Soil Carbazole-Degrading Bacterium Nocardioides aromaticivorans IC177.</title>
        <authorList>
            <person name="Vejarano F."/>
            <person name="Suzuki-Minakuchi C."/>
            <person name="Ohtsubo Y."/>
            <person name="Tsuda M."/>
            <person name="Okada K."/>
            <person name="Nojiri H."/>
        </authorList>
    </citation>
    <scope>NUCLEOTIDE SEQUENCE [LARGE SCALE GENOMIC DNA]</scope>
    <source>
        <strain evidence="11 12">IC177</strain>
    </source>
</reference>
<keyword evidence="6" id="KW-0482">Metalloprotease</keyword>
<dbReference type="Proteomes" id="UP000662818">
    <property type="component" value="Chromosome"/>
</dbReference>
<dbReference type="Pfam" id="PF01435">
    <property type="entry name" value="Peptidase_M48"/>
    <property type="match status" value="1"/>
</dbReference>
<feature type="transmembrane region" description="Helical" evidence="8">
    <location>
        <begin position="375"/>
        <end position="393"/>
    </location>
</feature>
<keyword evidence="2" id="KW-0645">Protease</keyword>
<evidence type="ECO:0000259" key="9">
    <source>
        <dbReference type="Pfam" id="PF01435"/>
    </source>
</evidence>
<dbReference type="InterPro" id="IPR001915">
    <property type="entry name" value="Peptidase_M48"/>
</dbReference>
<feature type="domain" description="CAAX prenyl protease 1 N-terminal" evidence="10">
    <location>
        <begin position="124"/>
        <end position="256"/>
    </location>
</feature>
<dbReference type="InterPro" id="IPR032456">
    <property type="entry name" value="Peptidase_M48_N"/>
</dbReference>
<organism evidence="11 12">
    <name type="scientific">Nocardioides aromaticivorans</name>
    <dbReference type="NCBI Taxonomy" id="200618"/>
    <lineage>
        <taxon>Bacteria</taxon>
        <taxon>Bacillati</taxon>
        <taxon>Actinomycetota</taxon>
        <taxon>Actinomycetes</taxon>
        <taxon>Propionibacteriales</taxon>
        <taxon>Nocardioidaceae</taxon>
        <taxon>Nocardioides</taxon>
    </lineage>
</organism>
<feature type="region of interest" description="Disordered" evidence="7">
    <location>
        <begin position="1"/>
        <end position="48"/>
    </location>
</feature>
<feature type="transmembrane region" description="Helical" evidence="8">
    <location>
        <begin position="204"/>
        <end position="221"/>
    </location>
</feature>
<dbReference type="EMBL" id="CP022295">
    <property type="protein sequence ID" value="QSR26034.1"/>
    <property type="molecule type" value="Genomic_DNA"/>
</dbReference>
<keyword evidence="4" id="KW-0378">Hydrolase</keyword>
<evidence type="ECO:0000256" key="7">
    <source>
        <dbReference type="SAM" id="MobiDB-lite"/>
    </source>
</evidence>
<keyword evidence="8" id="KW-1133">Transmembrane helix</keyword>
<evidence type="ECO:0000256" key="8">
    <source>
        <dbReference type="SAM" id="Phobius"/>
    </source>
</evidence>
<feature type="domain" description="Peptidase M48" evidence="9">
    <location>
        <begin position="263"/>
        <end position="459"/>
    </location>
</feature>